<dbReference type="OrthoDB" id="6474464at2759"/>
<reference evidence="1 3" key="2">
    <citation type="journal article" date="2013" name="Nature">
        <title>Insights into bilaterian evolution from three spiralian genomes.</title>
        <authorList>
            <person name="Simakov O."/>
            <person name="Marletaz F."/>
            <person name="Cho S.J."/>
            <person name="Edsinger-Gonzales E."/>
            <person name="Havlak P."/>
            <person name="Hellsten U."/>
            <person name="Kuo D.H."/>
            <person name="Larsson T."/>
            <person name="Lv J."/>
            <person name="Arendt D."/>
            <person name="Savage R."/>
            <person name="Osoegawa K."/>
            <person name="de Jong P."/>
            <person name="Grimwood J."/>
            <person name="Chapman J.A."/>
            <person name="Shapiro H."/>
            <person name="Aerts A."/>
            <person name="Otillar R.P."/>
            <person name="Terry A.Y."/>
            <person name="Boore J.L."/>
            <person name="Grigoriev I.V."/>
            <person name="Lindberg D.R."/>
            <person name="Seaver E.C."/>
            <person name="Weisblat D.A."/>
            <person name="Putnam N.H."/>
            <person name="Rokhsar D.S."/>
        </authorList>
    </citation>
    <scope>NUCLEOTIDE SEQUENCE</scope>
    <source>
        <strain evidence="1 3">I ESC-2004</strain>
    </source>
</reference>
<evidence type="ECO:0000313" key="1">
    <source>
        <dbReference type="EMBL" id="ELU10925.1"/>
    </source>
</evidence>
<proteinExistence type="predicted"/>
<reference evidence="2" key="3">
    <citation type="submission" date="2015-06" db="UniProtKB">
        <authorList>
            <consortium name="EnsemblMetazoa"/>
        </authorList>
    </citation>
    <scope>IDENTIFICATION</scope>
</reference>
<accession>R7V561</accession>
<dbReference type="Pfam" id="PF04724">
    <property type="entry name" value="Glyco_transf_17"/>
    <property type="match status" value="1"/>
</dbReference>
<dbReference type="EMBL" id="AMQN01020415">
    <property type="status" value="NOT_ANNOTATED_CDS"/>
    <property type="molecule type" value="Genomic_DNA"/>
</dbReference>
<dbReference type="STRING" id="283909.R7V561"/>
<evidence type="ECO:0008006" key="4">
    <source>
        <dbReference type="Google" id="ProtNLM"/>
    </source>
</evidence>
<dbReference type="FunCoup" id="R7V561">
    <property type="interactions" value="60"/>
</dbReference>
<dbReference type="HOGENOM" id="CLU_904820_0_0_1"/>
<keyword evidence="3" id="KW-1185">Reference proteome</keyword>
<dbReference type="Proteomes" id="UP000014760">
    <property type="component" value="Unassembled WGS sequence"/>
</dbReference>
<dbReference type="AlphaFoldDB" id="R7V561"/>
<dbReference type="PANTHER" id="PTHR12224">
    <property type="entry name" value="BETA-1,4-MANNOSYL-GLYCOPROTEIN BETA-1,4-N-ACETYLGLUCOSAMINYL-TRANSFERASE"/>
    <property type="match status" value="1"/>
</dbReference>
<protein>
    <recommendedName>
        <fullName evidence="4">EGF-like domain-containing protein</fullName>
    </recommendedName>
</protein>
<sequence>MGATFFFFFLSTKDKRDIIIRQLPPAVLKNMNSDTSQFLNVHQEIAGGPYIVTTPVITMKQQMIHFKKVSPSTPPVIIGKVSSASVASQKIHKNLCQNFNKSKSFHQKLYCLEDNVNVSSLFQPSKYGWCYLAGSRSAVNPFEECKCRKGWHGQYCSTPDVVERSDYPNEYGTSIRAEPRRIIYAFPFTFEFEMLEARMAELGDVVDVFVILESNYTASGKTKPRYLLQNLQQEYLSQYQHKILLLQMDSFPREGKRNGWVVDEKIRQYLGREIFERIPNLRPDDMIVIQDADELPVKETIFFLKFHN</sequence>
<dbReference type="PANTHER" id="PTHR12224:SF0">
    <property type="entry name" value="BETA-1,4-MANNOSYL-GLYCOPROTEIN 4-BETA-N-ACETYLGLUCOSAMINYLTRANSFERASE"/>
    <property type="match status" value="1"/>
</dbReference>
<dbReference type="InterPro" id="IPR006813">
    <property type="entry name" value="Glyco_trans_17"/>
</dbReference>
<dbReference type="GO" id="GO:0003830">
    <property type="term" value="F:beta-1,4-mannosylglycoprotein 4-beta-N-acetylglucosaminyltransferase activity"/>
    <property type="evidence" value="ECO:0007669"/>
    <property type="project" value="InterPro"/>
</dbReference>
<dbReference type="GO" id="GO:0006044">
    <property type="term" value="P:N-acetylglucosamine metabolic process"/>
    <property type="evidence" value="ECO:0007669"/>
    <property type="project" value="TreeGrafter"/>
</dbReference>
<dbReference type="GO" id="GO:0016020">
    <property type="term" value="C:membrane"/>
    <property type="evidence" value="ECO:0007669"/>
    <property type="project" value="InterPro"/>
</dbReference>
<evidence type="ECO:0000313" key="3">
    <source>
        <dbReference type="Proteomes" id="UP000014760"/>
    </source>
</evidence>
<reference evidence="3" key="1">
    <citation type="submission" date="2012-12" db="EMBL/GenBank/DDBJ databases">
        <authorList>
            <person name="Hellsten U."/>
            <person name="Grimwood J."/>
            <person name="Chapman J.A."/>
            <person name="Shapiro H."/>
            <person name="Aerts A."/>
            <person name="Otillar R.P."/>
            <person name="Terry A.Y."/>
            <person name="Boore J.L."/>
            <person name="Simakov O."/>
            <person name="Marletaz F."/>
            <person name="Cho S.-J."/>
            <person name="Edsinger-Gonzales E."/>
            <person name="Havlak P."/>
            <person name="Kuo D.-H."/>
            <person name="Larsson T."/>
            <person name="Lv J."/>
            <person name="Arendt D."/>
            <person name="Savage R."/>
            <person name="Osoegawa K."/>
            <person name="de Jong P."/>
            <person name="Lindberg D.R."/>
            <person name="Seaver E.C."/>
            <person name="Weisblat D.A."/>
            <person name="Putnam N.H."/>
            <person name="Grigoriev I.V."/>
            <person name="Rokhsar D.S."/>
        </authorList>
    </citation>
    <scope>NUCLEOTIDE SEQUENCE</scope>
    <source>
        <strain evidence="3">I ESC-2004</strain>
    </source>
</reference>
<gene>
    <name evidence="1" type="ORF">CAPTEDRAFT_194340</name>
</gene>
<dbReference type="EMBL" id="KB297142">
    <property type="protein sequence ID" value="ELU10925.1"/>
    <property type="molecule type" value="Genomic_DNA"/>
</dbReference>
<name>R7V561_CAPTE</name>
<organism evidence="1">
    <name type="scientific">Capitella teleta</name>
    <name type="common">Polychaete worm</name>
    <dbReference type="NCBI Taxonomy" id="283909"/>
    <lineage>
        <taxon>Eukaryota</taxon>
        <taxon>Metazoa</taxon>
        <taxon>Spiralia</taxon>
        <taxon>Lophotrochozoa</taxon>
        <taxon>Annelida</taxon>
        <taxon>Polychaeta</taxon>
        <taxon>Sedentaria</taxon>
        <taxon>Scolecida</taxon>
        <taxon>Capitellidae</taxon>
        <taxon>Capitella</taxon>
    </lineage>
</organism>
<feature type="non-terminal residue" evidence="1">
    <location>
        <position position="308"/>
    </location>
</feature>
<evidence type="ECO:0000313" key="2">
    <source>
        <dbReference type="EnsemblMetazoa" id="CapteP194340"/>
    </source>
</evidence>
<dbReference type="EnsemblMetazoa" id="CapteT194340">
    <property type="protein sequence ID" value="CapteP194340"/>
    <property type="gene ID" value="CapteG194340"/>
</dbReference>